<evidence type="ECO:0000313" key="3">
    <source>
        <dbReference type="EMBL" id="PKR51849.1"/>
    </source>
</evidence>
<dbReference type="RefSeq" id="WP_101269282.1">
    <property type="nucleotide sequence ID" value="NZ_NWTK01000013.1"/>
</dbReference>
<dbReference type="EMBL" id="NWTK01000013">
    <property type="protein sequence ID" value="PKR51849.1"/>
    <property type="molecule type" value="Genomic_DNA"/>
</dbReference>
<dbReference type="Proteomes" id="UP000233597">
    <property type="component" value="Unassembled WGS sequence"/>
</dbReference>
<proteinExistence type="predicted"/>
<comment type="caution">
    <text evidence="3">The sequence shown here is derived from an EMBL/GenBank/DDBJ whole genome shotgun (WGS) entry which is preliminary data.</text>
</comment>
<dbReference type="InterPro" id="IPR025391">
    <property type="entry name" value="DUF4123"/>
</dbReference>
<name>A0A2N3KMR7_9PROT</name>
<reference evidence="3 4" key="1">
    <citation type="submission" date="2017-09" db="EMBL/GenBank/DDBJ databases">
        <title>Biodiversity and function of Thalassospira species in the particle-attached aromatic-hydrocarbon-degrading consortia from the surface seawater of the South China Sea.</title>
        <authorList>
            <person name="Dong C."/>
            <person name="Liu R."/>
            <person name="Shao Z."/>
        </authorList>
    </citation>
    <scope>NUCLEOTIDE SEQUENCE [LARGE SCALE GENOMIC DNA]</scope>
    <source>
        <strain evidence="3 4">CSC1P2</strain>
    </source>
</reference>
<dbReference type="AlphaFoldDB" id="A0A2N3KMR7"/>
<sequence>MSVDLISDAVATTEPWLAQCHFVRVPETGADGGNGDKPAGSNGAPDTATQDDDPFAFASETDDHCKGLVAVLTGGREDFEAALEKFLGDQPLKLLWCEDIMPATRWMMRYPKDKFAVELARMVHDYRPVEIGPLSTADGGIQGEHADAIWADLKENITPLDDQFGVWPRKNVPDDLADILFGDIDKTGKTGLATYAVIDASKMRHLAENLASSGLEYRCLFTGEAGENLGDVAPYLVKLDRENRFSSDLLSKGDRPWQHWDSEAALFVRSAAGFDDIWRHMRKFTKIRDASDKWFFLRFWDRMFVHYLHEHPKGPFPDGFFREIDVVIAPHKEGAVRIVGKTGHDATASEPFFETFSAFVAGNKRNGFIDRVAAFFAAKYEEKPENDVLISQYQRARQLTMVSELAVLKTMEAQFLLHRAGKSADALDTDAIPDFDNMSDVHRADALLEQATNMASD</sequence>
<organism evidence="3 4">
    <name type="scientific">Thalassospira marina</name>
    <dbReference type="NCBI Taxonomy" id="2048283"/>
    <lineage>
        <taxon>Bacteria</taxon>
        <taxon>Pseudomonadati</taxon>
        <taxon>Pseudomonadota</taxon>
        <taxon>Alphaproteobacteria</taxon>
        <taxon>Rhodospirillales</taxon>
        <taxon>Thalassospiraceae</taxon>
        <taxon>Thalassospira</taxon>
    </lineage>
</organism>
<evidence type="ECO:0000313" key="4">
    <source>
        <dbReference type="Proteomes" id="UP000233597"/>
    </source>
</evidence>
<dbReference type="OrthoDB" id="6431152at2"/>
<evidence type="ECO:0000256" key="1">
    <source>
        <dbReference type="SAM" id="MobiDB-lite"/>
    </source>
</evidence>
<feature type="region of interest" description="Disordered" evidence="1">
    <location>
        <begin position="27"/>
        <end position="57"/>
    </location>
</feature>
<evidence type="ECO:0000259" key="2">
    <source>
        <dbReference type="Pfam" id="PF13503"/>
    </source>
</evidence>
<feature type="domain" description="DUF4123" evidence="2">
    <location>
        <begin position="195"/>
        <end position="310"/>
    </location>
</feature>
<dbReference type="Pfam" id="PF13503">
    <property type="entry name" value="DUF4123"/>
    <property type="match status" value="1"/>
</dbReference>
<gene>
    <name evidence="3" type="ORF">COO20_18600</name>
</gene>
<protein>
    <recommendedName>
        <fullName evidence="2">DUF4123 domain-containing protein</fullName>
    </recommendedName>
</protein>
<accession>A0A2N3KMR7</accession>